<proteinExistence type="inferred from homology"/>
<dbReference type="GO" id="GO:0005829">
    <property type="term" value="C:cytosol"/>
    <property type="evidence" value="ECO:0007669"/>
    <property type="project" value="TreeGrafter"/>
</dbReference>
<comment type="caution">
    <text evidence="3">The sequence shown here is derived from an EMBL/GenBank/DDBJ whole genome shotgun (WGS) entry which is preliminary data.</text>
</comment>
<dbReference type="Proteomes" id="UP001465755">
    <property type="component" value="Unassembled WGS sequence"/>
</dbReference>
<dbReference type="CDD" id="cd06465">
    <property type="entry name" value="p23_hB-ind1_like"/>
    <property type="match status" value="1"/>
</dbReference>
<sequence length="117" mass="13249">MAPLLPQILWAQRKDRILITVDLQDAKQPDIKLENKDGAGVVNFASQARSHATGMDLHEYAITLELFGEINVEESQTSVTDRRVLVLAAKKADDTEHWPRLLKSKDKKSNIKVDWSK</sequence>
<evidence type="ECO:0000313" key="4">
    <source>
        <dbReference type="Proteomes" id="UP001465755"/>
    </source>
</evidence>
<gene>
    <name evidence="3" type="ORF">WJX73_007043</name>
</gene>
<keyword evidence="4" id="KW-1185">Reference proteome</keyword>
<organism evidence="3 4">
    <name type="scientific">Symbiochloris irregularis</name>
    <dbReference type="NCBI Taxonomy" id="706552"/>
    <lineage>
        <taxon>Eukaryota</taxon>
        <taxon>Viridiplantae</taxon>
        <taxon>Chlorophyta</taxon>
        <taxon>core chlorophytes</taxon>
        <taxon>Trebouxiophyceae</taxon>
        <taxon>Trebouxiales</taxon>
        <taxon>Trebouxiaceae</taxon>
        <taxon>Symbiochloris</taxon>
    </lineage>
</organism>
<evidence type="ECO:0000313" key="3">
    <source>
        <dbReference type="EMBL" id="KAK9813964.1"/>
    </source>
</evidence>
<evidence type="ECO:0000259" key="2">
    <source>
        <dbReference type="PROSITE" id="PS51203"/>
    </source>
</evidence>
<dbReference type="AlphaFoldDB" id="A0AAW1Q0L2"/>
<comment type="similarity">
    <text evidence="1">Belongs to the p23/wos2 family.</text>
</comment>
<dbReference type="GO" id="GO:0006457">
    <property type="term" value="P:protein folding"/>
    <property type="evidence" value="ECO:0007669"/>
    <property type="project" value="TreeGrafter"/>
</dbReference>
<name>A0AAW1Q0L2_9CHLO</name>
<dbReference type="PANTHER" id="PTHR22932:SF1">
    <property type="entry name" value="CO-CHAPERONE PROTEIN DAF-41"/>
    <property type="match status" value="1"/>
</dbReference>
<evidence type="ECO:0000256" key="1">
    <source>
        <dbReference type="ARBA" id="ARBA00025733"/>
    </source>
</evidence>
<dbReference type="InterPro" id="IPR007052">
    <property type="entry name" value="CS_dom"/>
</dbReference>
<dbReference type="GO" id="GO:0051879">
    <property type="term" value="F:Hsp90 protein binding"/>
    <property type="evidence" value="ECO:0007669"/>
    <property type="project" value="InterPro"/>
</dbReference>
<dbReference type="GO" id="GO:0005634">
    <property type="term" value="C:nucleus"/>
    <property type="evidence" value="ECO:0007669"/>
    <property type="project" value="TreeGrafter"/>
</dbReference>
<reference evidence="3 4" key="1">
    <citation type="journal article" date="2024" name="Nat. Commun.">
        <title>Phylogenomics reveals the evolutionary origins of lichenization in chlorophyte algae.</title>
        <authorList>
            <person name="Puginier C."/>
            <person name="Libourel C."/>
            <person name="Otte J."/>
            <person name="Skaloud P."/>
            <person name="Haon M."/>
            <person name="Grisel S."/>
            <person name="Petersen M."/>
            <person name="Berrin J.G."/>
            <person name="Delaux P.M."/>
            <person name="Dal Grande F."/>
            <person name="Keller J."/>
        </authorList>
    </citation>
    <scope>NUCLEOTIDE SEQUENCE [LARGE SCALE GENOMIC DNA]</scope>
    <source>
        <strain evidence="3 4">SAG 2036</strain>
    </source>
</reference>
<protein>
    <recommendedName>
        <fullName evidence="2">CS domain-containing protein</fullName>
    </recommendedName>
</protein>
<dbReference type="InterPro" id="IPR008978">
    <property type="entry name" value="HSP20-like_chaperone"/>
</dbReference>
<dbReference type="GO" id="GO:0051087">
    <property type="term" value="F:protein-folding chaperone binding"/>
    <property type="evidence" value="ECO:0007669"/>
    <property type="project" value="TreeGrafter"/>
</dbReference>
<accession>A0AAW1Q0L2</accession>
<dbReference type="PROSITE" id="PS51203">
    <property type="entry name" value="CS"/>
    <property type="match status" value="1"/>
</dbReference>
<dbReference type="SUPFAM" id="SSF49764">
    <property type="entry name" value="HSP20-like chaperones"/>
    <property type="match status" value="1"/>
</dbReference>
<dbReference type="Pfam" id="PF04969">
    <property type="entry name" value="CS"/>
    <property type="match status" value="1"/>
</dbReference>
<feature type="domain" description="CS" evidence="2">
    <location>
        <begin position="3"/>
        <end position="102"/>
    </location>
</feature>
<dbReference type="GO" id="GO:0051131">
    <property type="term" value="P:chaperone-mediated protein complex assembly"/>
    <property type="evidence" value="ECO:0007669"/>
    <property type="project" value="TreeGrafter"/>
</dbReference>
<dbReference type="InterPro" id="IPR045250">
    <property type="entry name" value="p23-like"/>
</dbReference>
<dbReference type="Gene3D" id="2.60.40.790">
    <property type="match status" value="1"/>
</dbReference>
<dbReference type="EMBL" id="JALJOQ010000002">
    <property type="protein sequence ID" value="KAK9813964.1"/>
    <property type="molecule type" value="Genomic_DNA"/>
</dbReference>
<dbReference type="PANTHER" id="PTHR22932">
    <property type="entry name" value="TELOMERASE-BINDING PROTEIN P23 HSP90 CO-CHAPERONE"/>
    <property type="match status" value="1"/>
</dbReference>